<evidence type="ECO:0000259" key="6">
    <source>
        <dbReference type="Pfam" id="PF00496"/>
    </source>
</evidence>
<dbReference type="SUPFAM" id="SSF53850">
    <property type="entry name" value="Periplasmic binding protein-like II"/>
    <property type="match status" value="1"/>
</dbReference>
<keyword evidence="4 5" id="KW-0732">Signal</keyword>
<dbReference type="InterPro" id="IPR030678">
    <property type="entry name" value="Peptide/Ni-bd"/>
</dbReference>
<accession>A0ABT7LD55</accession>
<keyword evidence="8" id="KW-1185">Reference proteome</keyword>
<name>A0ABT7LD55_9BURK</name>
<dbReference type="PANTHER" id="PTHR30290:SF10">
    <property type="entry name" value="PERIPLASMIC OLIGOPEPTIDE-BINDING PROTEIN-RELATED"/>
    <property type="match status" value="1"/>
</dbReference>
<dbReference type="PIRSF" id="PIRSF002741">
    <property type="entry name" value="MppA"/>
    <property type="match status" value="1"/>
</dbReference>
<dbReference type="RefSeq" id="WP_285980928.1">
    <property type="nucleotide sequence ID" value="NZ_JASVDS010000001.1"/>
</dbReference>
<dbReference type="PANTHER" id="PTHR30290">
    <property type="entry name" value="PERIPLASMIC BINDING COMPONENT OF ABC TRANSPORTER"/>
    <property type="match status" value="1"/>
</dbReference>
<dbReference type="InterPro" id="IPR039424">
    <property type="entry name" value="SBP_5"/>
</dbReference>
<evidence type="ECO:0000313" key="8">
    <source>
        <dbReference type="Proteomes" id="UP001238603"/>
    </source>
</evidence>
<evidence type="ECO:0000256" key="5">
    <source>
        <dbReference type="SAM" id="SignalP"/>
    </source>
</evidence>
<comment type="similarity">
    <text evidence="2">Belongs to the bacterial solute-binding protein 5 family.</text>
</comment>
<evidence type="ECO:0000313" key="7">
    <source>
        <dbReference type="EMBL" id="MDL5030801.1"/>
    </source>
</evidence>
<feature type="signal peptide" evidence="5">
    <location>
        <begin position="1"/>
        <end position="22"/>
    </location>
</feature>
<evidence type="ECO:0000256" key="1">
    <source>
        <dbReference type="ARBA" id="ARBA00004196"/>
    </source>
</evidence>
<evidence type="ECO:0000256" key="4">
    <source>
        <dbReference type="ARBA" id="ARBA00022729"/>
    </source>
</evidence>
<dbReference type="EMBL" id="JASVDS010000001">
    <property type="protein sequence ID" value="MDL5030801.1"/>
    <property type="molecule type" value="Genomic_DNA"/>
</dbReference>
<sequence length="620" mass="69761">MRAAAVAALLMGALGASMPLQAQAPASAASAASTATGEAPPADAPRKVLRYAIRVAETGFDPAQVSDLYSRTITAGIFDAPLRFDYLARPVRLKPSTVEALPEISADFKTLTFRVKPGIYFADDPAFKGRKRELTAADYLYTIKRHYDPANKSSNLYILENALLPGLSELRQQALKSKKPFDYDREVAGLKLIDRYTFQVRTELGDPRFVNNFADAFLGAVAREVIEAYPGKAMEHPVGTGPWRLAEWRRSSLIVLEKNPHYRDVFYDETPDPADRRMVEAAARLKGRKLPMLDRVEIAVIEENQPRWLSFLRNEFDLVDDVPQEFLPQVMPQNKLAPNLVRRGMQAVRYSRSDLYFSYFNMEDPVVGGYTPDKVALRRAIALAVDLEKVIRLPRRGQAIPAQGPVPPGTFGYDPAFRSEMSQHDVGRARALLDLYGYVDKDGDGWRDLPDGSPLVIEYTTEPDGEKRALAELWQKALDGIQVRIKFRFGKWPENLKAATAGKLQMWGAGWSATAPDGDTFLGLAYGPNKGQANKARFDLPAYNTLYARQKRLPNGPERQALMNEAQRLVVAYMPFKAEVHRIYTDMAQPWVIGYDRNIYMRDFWAYIDVDTEQQARARP</sequence>
<evidence type="ECO:0000256" key="3">
    <source>
        <dbReference type="ARBA" id="ARBA00022448"/>
    </source>
</evidence>
<keyword evidence="3" id="KW-0813">Transport</keyword>
<gene>
    <name evidence="7" type="ORF">QRD43_02690</name>
</gene>
<comment type="subcellular location">
    <subcellularLocation>
        <location evidence="1">Cell envelope</location>
    </subcellularLocation>
</comment>
<proteinExistence type="inferred from homology"/>
<dbReference type="Gene3D" id="3.40.190.10">
    <property type="entry name" value="Periplasmic binding protein-like II"/>
    <property type="match status" value="1"/>
</dbReference>
<protein>
    <submittedName>
        <fullName evidence="7">ABC transporter substrate-binding protein</fullName>
    </submittedName>
</protein>
<dbReference type="Pfam" id="PF00496">
    <property type="entry name" value="SBP_bac_5"/>
    <property type="match status" value="1"/>
</dbReference>
<feature type="chain" id="PRO_5045408431" evidence="5">
    <location>
        <begin position="23"/>
        <end position="620"/>
    </location>
</feature>
<dbReference type="Gene3D" id="3.10.105.10">
    <property type="entry name" value="Dipeptide-binding Protein, Domain 3"/>
    <property type="match status" value="1"/>
</dbReference>
<organism evidence="7 8">
    <name type="scientific">Roseateles subflavus</name>
    <dbReference type="NCBI Taxonomy" id="3053353"/>
    <lineage>
        <taxon>Bacteria</taxon>
        <taxon>Pseudomonadati</taxon>
        <taxon>Pseudomonadota</taxon>
        <taxon>Betaproteobacteria</taxon>
        <taxon>Burkholderiales</taxon>
        <taxon>Sphaerotilaceae</taxon>
        <taxon>Roseateles</taxon>
    </lineage>
</organism>
<comment type="caution">
    <text evidence="7">The sequence shown here is derived from an EMBL/GenBank/DDBJ whole genome shotgun (WGS) entry which is preliminary data.</text>
</comment>
<reference evidence="7 8" key="1">
    <citation type="submission" date="2023-06" db="EMBL/GenBank/DDBJ databases">
        <title>Pelomonas sp. APW6 16S ribosomal RNA gene genome sequencing and assembly.</title>
        <authorList>
            <person name="Woo H."/>
        </authorList>
    </citation>
    <scope>NUCLEOTIDE SEQUENCE [LARGE SCALE GENOMIC DNA]</scope>
    <source>
        <strain evidence="7 8">APW6</strain>
    </source>
</reference>
<dbReference type="Proteomes" id="UP001238603">
    <property type="component" value="Unassembled WGS sequence"/>
</dbReference>
<dbReference type="InterPro" id="IPR000914">
    <property type="entry name" value="SBP_5_dom"/>
</dbReference>
<evidence type="ECO:0000256" key="2">
    <source>
        <dbReference type="ARBA" id="ARBA00005695"/>
    </source>
</evidence>
<feature type="domain" description="Solute-binding protein family 5" evidence="6">
    <location>
        <begin position="93"/>
        <end position="531"/>
    </location>
</feature>